<dbReference type="Pfam" id="PF00106">
    <property type="entry name" value="adh_short"/>
    <property type="match status" value="1"/>
</dbReference>
<dbReference type="AlphaFoldDB" id="A0A7U9H873"/>
<name>A0A7U9H873_STRLI</name>
<dbReference type="Gene3D" id="3.40.50.720">
    <property type="entry name" value="NAD(P)-binding Rossmann-like Domain"/>
    <property type="match status" value="1"/>
</dbReference>
<evidence type="ECO:0000256" key="2">
    <source>
        <dbReference type="SAM" id="MobiDB-lite"/>
    </source>
</evidence>
<dbReference type="EMBL" id="CM001889">
    <property type="protein sequence ID" value="EOY44905.1"/>
    <property type="molecule type" value="Genomic_DNA"/>
</dbReference>
<sequence>MSISSGRTTRPGAAAARENSGYTDASWPVAAPQCRRRLQRHKPERRMAEHKSKNPRSVTTVNHWTPGDIPDQAGRTALITGGNSGIGLETARALARHGARVILAGRSRTRLGQAAEAVRAATPEARTDTLVLDLSDLSSVRDAATRIAETETVDLLFNNAGVMNLPERRTTHDGLEMTVGTNHLGHFAFNAQVWPAVRRSPAPRVVTVSAIAARWPVGRLEDLMSEKSYRAMGAYAKSKRANIVYTLELARRTASSPVEALVVHPGAAMTNLQQHGTGPLSRMVTPIAARLLMGSAEGAAWPSLYAATSPHVQSGWFIGPAGRDQTSGTPRPAKLPTGADDPAEGRRLWAASEQLTGVPFDIEAEAAA</sequence>
<dbReference type="NCBIfam" id="NF004846">
    <property type="entry name" value="PRK06197.1"/>
    <property type="match status" value="1"/>
</dbReference>
<organism evidence="3 4">
    <name type="scientific">Streptomyces lividans 1326</name>
    <dbReference type="NCBI Taxonomy" id="1200984"/>
    <lineage>
        <taxon>Bacteria</taxon>
        <taxon>Bacillati</taxon>
        <taxon>Actinomycetota</taxon>
        <taxon>Actinomycetes</taxon>
        <taxon>Kitasatosporales</taxon>
        <taxon>Streptomycetaceae</taxon>
        <taxon>Streptomyces</taxon>
    </lineage>
</organism>
<reference evidence="4" key="1">
    <citation type="journal article" date="2013" name="Genome Biol. Evol.">
        <title>The genome sequence of Streptomyces lividans 66 reveals a novel tRNA-dependent peptide biosynthetic system within a metal-related genomic island.</title>
        <authorList>
            <person name="Cruz-Morales P."/>
            <person name="Vijgenboom E."/>
            <person name="Iruegas-Bocardo F."/>
            <person name="Girard G."/>
            <person name="Yanez-Guerra L.A."/>
            <person name="Ramos-Aboites H.E."/>
            <person name="Pernodet J.L."/>
            <person name="Anne J."/>
            <person name="van Wezel G.P."/>
            <person name="Barona-Gomez F."/>
        </authorList>
    </citation>
    <scope>NUCLEOTIDE SEQUENCE [LARGE SCALE GENOMIC DNA]</scope>
    <source>
        <strain evidence="4">1326</strain>
    </source>
</reference>
<feature type="region of interest" description="Disordered" evidence="2">
    <location>
        <begin position="1"/>
        <end position="26"/>
    </location>
</feature>
<protein>
    <submittedName>
        <fullName evidence="3">Putative oxidoreductase/Short-chain dehydrogenase</fullName>
    </submittedName>
</protein>
<feature type="region of interest" description="Disordered" evidence="2">
    <location>
        <begin position="40"/>
        <end position="69"/>
    </location>
</feature>
<proteinExistence type="predicted"/>
<evidence type="ECO:0000256" key="1">
    <source>
        <dbReference type="ARBA" id="ARBA00023002"/>
    </source>
</evidence>
<dbReference type="PANTHER" id="PTHR43157:SF31">
    <property type="entry name" value="PHOSPHATIDYLINOSITOL-GLYCAN BIOSYNTHESIS CLASS F PROTEIN"/>
    <property type="match status" value="1"/>
</dbReference>
<keyword evidence="1" id="KW-0560">Oxidoreductase</keyword>
<evidence type="ECO:0000313" key="4">
    <source>
        <dbReference type="Proteomes" id="UP000014062"/>
    </source>
</evidence>
<dbReference type="Proteomes" id="UP000014062">
    <property type="component" value="Chromosome"/>
</dbReference>
<dbReference type="PANTHER" id="PTHR43157">
    <property type="entry name" value="PHOSPHATIDYLINOSITOL-GLYCAN BIOSYNTHESIS CLASS F PROTEIN-RELATED"/>
    <property type="match status" value="1"/>
</dbReference>
<accession>A0A7U9H873</accession>
<dbReference type="PRINTS" id="PR00081">
    <property type="entry name" value="GDHRDH"/>
</dbReference>
<dbReference type="GO" id="GO:0016491">
    <property type="term" value="F:oxidoreductase activity"/>
    <property type="evidence" value="ECO:0007669"/>
    <property type="project" value="UniProtKB-KW"/>
</dbReference>
<dbReference type="InterPro" id="IPR036291">
    <property type="entry name" value="NAD(P)-bd_dom_sf"/>
</dbReference>
<evidence type="ECO:0000313" key="3">
    <source>
        <dbReference type="EMBL" id="EOY44905.1"/>
    </source>
</evidence>
<dbReference type="InterPro" id="IPR002347">
    <property type="entry name" value="SDR_fam"/>
</dbReference>
<dbReference type="SUPFAM" id="SSF51735">
    <property type="entry name" value="NAD(P)-binding Rossmann-fold domains"/>
    <property type="match status" value="1"/>
</dbReference>
<feature type="region of interest" description="Disordered" evidence="2">
    <location>
        <begin position="320"/>
        <end position="346"/>
    </location>
</feature>
<gene>
    <name evidence="3" type="ORF">SLI_0186</name>
</gene>